<dbReference type="EMBL" id="ABOX02000007">
    <property type="protein sequence ID" value="EEF61968.1"/>
    <property type="molecule type" value="Genomic_DNA"/>
</dbReference>
<dbReference type="Proteomes" id="UP000003688">
    <property type="component" value="Unassembled WGS sequence"/>
</dbReference>
<comment type="caution">
    <text evidence="1">The sequence shown here is derived from an EMBL/GenBank/DDBJ whole genome shotgun (WGS) entry which is preliminary data.</text>
</comment>
<accession>B9XE77</accession>
<gene>
    <name evidence="1" type="ORF">Cflav_PD4631</name>
</gene>
<proteinExistence type="predicted"/>
<organism evidence="1 2">
    <name type="scientific">Pedosphaera parvula (strain Ellin514)</name>
    <dbReference type="NCBI Taxonomy" id="320771"/>
    <lineage>
        <taxon>Bacteria</taxon>
        <taxon>Pseudomonadati</taxon>
        <taxon>Verrucomicrobiota</taxon>
        <taxon>Pedosphaerae</taxon>
        <taxon>Pedosphaerales</taxon>
        <taxon>Pedosphaeraceae</taxon>
        <taxon>Pedosphaera</taxon>
    </lineage>
</organism>
<dbReference type="AlphaFoldDB" id="B9XE77"/>
<dbReference type="STRING" id="320771.Cflav_PD4631"/>
<protein>
    <submittedName>
        <fullName evidence="1">Uncharacterized protein</fullName>
    </submittedName>
</protein>
<reference evidence="1 2" key="1">
    <citation type="journal article" date="2011" name="J. Bacteriol.">
        <title>Genome sequence of 'Pedosphaera parvula' Ellin514, an aerobic Verrucomicrobial isolate from pasture soil.</title>
        <authorList>
            <person name="Kant R."/>
            <person name="van Passel M.W."/>
            <person name="Sangwan P."/>
            <person name="Palva A."/>
            <person name="Lucas S."/>
            <person name="Copeland A."/>
            <person name="Lapidus A."/>
            <person name="Glavina Del Rio T."/>
            <person name="Dalin E."/>
            <person name="Tice H."/>
            <person name="Bruce D."/>
            <person name="Goodwin L."/>
            <person name="Pitluck S."/>
            <person name="Chertkov O."/>
            <person name="Larimer F.W."/>
            <person name="Land M.L."/>
            <person name="Hauser L."/>
            <person name="Brettin T.S."/>
            <person name="Detter J.C."/>
            <person name="Han S."/>
            <person name="de Vos W.M."/>
            <person name="Janssen P.H."/>
            <person name="Smidt H."/>
        </authorList>
    </citation>
    <scope>NUCLEOTIDE SEQUENCE [LARGE SCALE GENOMIC DNA]</scope>
    <source>
        <strain evidence="1 2">Ellin514</strain>
    </source>
</reference>
<evidence type="ECO:0000313" key="2">
    <source>
        <dbReference type="Proteomes" id="UP000003688"/>
    </source>
</evidence>
<sequence>MGAGGRASQDLVRFAGASSTVDSEPVSKDKSMIQLVQHDVHPRQVQRVCNIVKSSNKTWVQSVNFSLPKKLASYDAGARIRDEGKEFSAFLKG</sequence>
<evidence type="ECO:0000313" key="1">
    <source>
        <dbReference type="EMBL" id="EEF61968.1"/>
    </source>
</evidence>
<name>B9XE77_PEDPL</name>
<keyword evidence="2" id="KW-1185">Reference proteome</keyword>